<gene>
    <name evidence="11" type="primary">rodA</name>
    <name evidence="12" type="ORF">A2519_19245</name>
</gene>
<comment type="function">
    <text evidence="11">Peptidoglycan polymerase that is essential for cell wall elongation.</text>
</comment>
<protein>
    <recommendedName>
        <fullName evidence="11">Peptidoglycan glycosyltransferase RodA</fullName>
        <shortName evidence="11">PGT</shortName>
        <ecNumber evidence="11">2.4.99.28</ecNumber>
    </recommendedName>
    <alternativeName>
        <fullName evidence="11">Cell elongation protein RodA</fullName>
    </alternativeName>
    <alternativeName>
        <fullName evidence="11">Cell wall polymerase</fullName>
    </alternativeName>
    <alternativeName>
        <fullName evidence="11">Peptidoglycan polymerase</fullName>
        <shortName evidence="11">PG polymerase</shortName>
    </alternativeName>
</protein>
<dbReference type="GO" id="GO:0071555">
    <property type="term" value="P:cell wall organization"/>
    <property type="evidence" value="ECO:0007669"/>
    <property type="project" value="UniProtKB-KW"/>
</dbReference>
<evidence type="ECO:0000256" key="7">
    <source>
        <dbReference type="ARBA" id="ARBA00022984"/>
    </source>
</evidence>
<feature type="transmembrane region" description="Helical" evidence="11">
    <location>
        <begin position="79"/>
        <end position="105"/>
    </location>
</feature>
<dbReference type="EMBL" id="MFYX01000125">
    <property type="protein sequence ID" value="OGK01461.1"/>
    <property type="molecule type" value="Genomic_DNA"/>
</dbReference>
<dbReference type="GO" id="GO:0051301">
    <property type="term" value="P:cell division"/>
    <property type="evidence" value="ECO:0007669"/>
    <property type="project" value="InterPro"/>
</dbReference>
<dbReference type="AlphaFoldDB" id="A0A1F7F499"/>
<sequence length="410" mass="45581">MEHRLSSLNRRVDPIALILMFILIIIGIILIYSATHLADNPAMQTLYKTQLIWTLVGVVCIYIVVLVPFRFIYDFTYVFYALSLCILVMVLITGSSAAGATRWFAIGPIKLQPSEFAKLAVILALARHLSSHPVSFQNISSFVVPLAILLFPMALIVKQPDLSTSLVFCAVFIPMIYWGGLSVLELFFFVSPVLSLVFAFNIYLWAGFFILLFFLLVKFSRNIIHISSILTINFLIGIVLPIVWNRLHDYQKSRIVSFIDPTNDPFGAGYQVIQSKVAIGSGKILGKGFLKATQTSLSFLPEQHTDFIFSVLGEQFGFLGTFFVLLLFSVLIARLFSLASENKNRFSNLVMVGISSQLAFHVLINISMTVGMMPVTGLPLPFLSYGGSSLISSMILIGLAASLRKKSEDY</sequence>
<comment type="catalytic activity">
    <reaction evidence="11">
        <text>[GlcNAc-(1-&gt;4)-Mur2Ac(oyl-L-Ala-gamma-D-Glu-L-Lys-D-Ala-D-Ala)](n)-di-trans,octa-cis-undecaprenyl diphosphate + beta-D-GlcNAc-(1-&gt;4)-Mur2Ac(oyl-L-Ala-gamma-D-Glu-L-Lys-D-Ala-D-Ala)-di-trans,octa-cis-undecaprenyl diphosphate = [GlcNAc-(1-&gt;4)-Mur2Ac(oyl-L-Ala-gamma-D-Glu-L-Lys-D-Ala-D-Ala)](n+1)-di-trans,octa-cis-undecaprenyl diphosphate + di-trans,octa-cis-undecaprenyl diphosphate + H(+)</text>
        <dbReference type="Rhea" id="RHEA:23708"/>
        <dbReference type="Rhea" id="RHEA-COMP:9602"/>
        <dbReference type="Rhea" id="RHEA-COMP:9603"/>
        <dbReference type="ChEBI" id="CHEBI:15378"/>
        <dbReference type="ChEBI" id="CHEBI:58405"/>
        <dbReference type="ChEBI" id="CHEBI:60033"/>
        <dbReference type="ChEBI" id="CHEBI:78435"/>
        <dbReference type="EC" id="2.4.99.28"/>
    </reaction>
</comment>
<dbReference type="GO" id="GO:0008955">
    <property type="term" value="F:peptidoglycan glycosyltransferase activity"/>
    <property type="evidence" value="ECO:0007669"/>
    <property type="project" value="UniProtKB-UniRule"/>
</dbReference>
<keyword evidence="2 11" id="KW-1003">Cell membrane</keyword>
<dbReference type="InterPro" id="IPR001182">
    <property type="entry name" value="FtsW/RodA"/>
</dbReference>
<keyword evidence="10 11" id="KW-0961">Cell wall biogenesis/degradation</keyword>
<dbReference type="GO" id="GO:0009252">
    <property type="term" value="P:peptidoglycan biosynthetic process"/>
    <property type="evidence" value="ECO:0007669"/>
    <property type="project" value="UniProtKB-UniRule"/>
</dbReference>
<evidence type="ECO:0000313" key="12">
    <source>
        <dbReference type="EMBL" id="OGK01461.1"/>
    </source>
</evidence>
<evidence type="ECO:0000256" key="9">
    <source>
        <dbReference type="ARBA" id="ARBA00023136"/>
    </source>
</evidence>
<dbReference type="GO" id="GO:0008360">
    <property type="term" value="P:regulation of cell shape"/>
    <property type="evidence" value="ECO:0007669"/>
    <property type="project" value="UniProtKB-KW"/>
</dbReference>
<organism evidence="12 13">
    <name type="scientific">Candidatus Raymondbacteria bacterium RIFOXYD12_FULL_49_13</name>
    <dbReference type="NCBI Taxonomy" id="1817890"/>
    <lineage>
        <taxon>Bacteria</taxon>
        <taxon>Raymondiibacteriota</taxon>
    </lineage>
</organism>
<dbReference type="UniPathway" id="UPA00219"/>
<evidence type="ECO:0000256" key="5">
    <source>
        <dbReference type="ARBA" id="ARBA00022692"/>
    </source>
</evidence>
<name>A0A1F7F499_UNCRA</name>
<dbReference type="GO" id="GO:0032153">
    <property type="term" value="C:cell division site"/>
    <property type="evidence" value="ECO:0007669"/>
    <property type="project" value="TreeGrafter"/>
</dbReference>
<evidence type="ECO:0000256" key="2">
    <source>
        <dbReference type="ARBA" id="ARBA00022475"/>
    </source>
</evidence>
<dbReference type="Pfam" id="PF01098">
    <property type="entry name" value="FTSW_RODA_SPOVE"/>
    <property type="match status" value="2"/>
</dbReference>
<feature type="transmembrane region" description="Helical" evidence="11">
    <location>
        <begin position="196"/>
        <end position="216"/>
    </location>
</feature>
<comment type="caution">
    <text evidence="12">The sequence shown here is derived from an EMBL/GenBank/DDBJ whole genome shotgun (WGS) entry which is preliminary data.</text>
</comment>
<dbReference type="InterPro" id="IPR011923">
    <property type="entry name" value="RodA/MrdB"/>
</dbReference>
<keyword evidence="6 11" id="KW-0133">Cell shape</keyword>
<keyword evidence="3 11" id="KW-0328">Glycosyltransferase</keyword>
<feature type="transmembrane region" description="Helical" evidence="11">
    <location>
        <begin position="139"/>
        <end position="157"/>
    </location>
</feature>
<comment type="pathway">
    <text evidence="11">Cell wall biogenesis; peptidoglycan biosynthesis.</text>
</comment>
<dbReference type="PANTHER" id="PTHR30474:SF1">
    <property type="entry name" value="PEPTIDOGLYCAN GLYCOSYLTRANSFERASE MRDB"/>
    <property type="match status" value="1"/>
</dbReference>
<feature type="transmembrane region" description="Helical" evidence="11">
    <location>
        <begin position="166"/>
        <end position="190"/>
    </location>
</feature>
<comment type="similarity">
    <text evidence="11">Belongs to the SEDS family. MrdB/RodA subfamily.</text>
</comment>
<evidence type="ECO:0000256" key="4">
    <source>
        <dbReference type="ARBA" id="ARBA00022679"/>
    </source>
</evidence>
<dbReference type="EC" id="2.4.99.28" evidence="11"/>
<dbReference type="GO" id="GO:0015648">
    <property type="term" value="F:lipid-linked peptidoglycan transporter activity"/>
    <property type="evidence" value="ECO:0007669"/>
    <property type="project" value="TreeGrafter"/>
</dbReference>
<dbReference type="NCBIfam" id="NF037961">
    <property type="entry name" value="RodA_shape"/>
    <property type="match status" value="1"/>
</dbReference>
<dbReference type="HAMAP" id="MF_02079">
    <property type="entry name" value="PGT_RodA"/>
    <property type="match status" value="1"/>
</dbReference>
<evidence type="ECO:0000256" key="8">
    <source>
        <dbReference type="ARBA" id="ARBA00022989"/>
    </source>
</evidence>
<feature type="transmembrane region" description="Helical" evidence="11">
    <location>
        <begin position="349"/>
        <end position="370"/>
    </location>
</feature>
<keyword evidence="7 11" id="KW-0573">Peptidoglycan synthesis</keyword>
<dbReference type="GO" id="GO:0005886">
    <property type="term" value="C:plasma membrane"/>
    <property type="evidence" value="ECO:0007669"/>
    <property type="project" value="UniProtKB-SubCell"/>
</dbReference>
<accession>A0A1F7F499</accession>
<feature type="transmembrane region" description="Helical" evidence="11">
    <location>
        <begin position="52"/>
        <end position="72"/>
    </location>
</feature>
<dbReference type="NCBIfam" id="TIGR02210">
    <property type="entry name" value="rodA_shape"/>
    <property type="match status" value="1"/>
</dbReference>
<keyword evidence="9 11" id="KW-0472">Membrane</keyword>
<evidence type="ECO:0000256" key="3">
    <source>
        <dbReference type="ARBA" id="ARBA00022676"/>
    </source>
</evidence>
<keyword evidence="8 11" id="KW-1133">Transmembrane helix</keyword>
<keyword evidence="4 11" id="KW-0808">Transferase</keyword>
<dbReference type="Proteomes" id="UP000179243">
    <property type="component" value="Unassembled WGS sequence"/>
</dbReference>
<comment type="subcellular location">
    <subcellularLocation>
        <location evidence="11">Cell membrane</location>
        <topology evidence="11">Multi-pass membrane protein</topology>
    </subcellularLocation>
    <subcellularLocation>
        <location evidence="1">Membrane</location>
        <topology evidence="1">Multi-pass membrane protein</topology>
    </subcellularLocation>
</comment>
<dbReference type="PANTHER" id="PTHR30474">
    <property type="entry name" value="CELL CYCLE PROTEIN"/>
    <property type="match status" value="1"/>
</dbReference>
<feature type="transmembrane region" description="Helical" evidence="11">
    <location>
        <begin position="12"/>
        <end position="32"/>
    </location>
</feature>
<feature type="transmembrane region" description="Helical" evidence="11">
    <location>
        <begin position="382"/>
        <end position="403"/>
    </location>
</feature>
<evidence type="ECO:0000256" key="11">
    <source>
        <dbReference type="HAMAP-Rule" id="MF_02079"/>
    </source>
</evidence>
<keyword evidence="5 11" id="KW-0812">Transmembrane</keyword>
<reference evidence="12 13" key="1">
    <citation type="journal article" date="2016" name="Nat. Commun.">
        <title>Thousands of microbial genomes shed light on interconnected biogeochemical processes in an aquifer system.</title>
        <authorList>
            <person name="Anantharaman K."/>
            <person name="Brown C.T."/>
            <person name="Hug L.A."/>
            <person name="Sharon I."/>
            <person name="Castelle C.J."/>
            <person name="Probst A.J."/>
            <person name="Thomas B.C."/>
            <person name="Singh A."/>
            <person name="Wilkins M.J."/>
            <person name="Karaoz U."/>
            <person name="Brodie E.L."/>
            <person name="Williams K.H."/>
            <person name="Hubbard S.S."/>
            <person name="Banfield J.F."/>
        </authorList>
    </citation>
    <scope>NUCLEOTIDE SEQUENCE [LARGE SCALE GENOMIC DNA]</scope>
</reference>
<evidence type="ECO:0000256" key="6">
    <source>
        <dbReference type="ARBA" id="ARBA00022960"/>
    </source>
</evidence>
<evidence type="ECO:0000256" key="1">
    <source>
        <dbReference type="ARBA" id="ARBA00004141"/>
    </source>
</evidence>
<evidence type="ECO:0000313" key="13">
    <source>
        <dbReference type="Proteomes" id="UP000179243"/>
    </source>
</evidence>
<evidence type="ECO:0000256" key="10">
    <source>
        <dbReference type="ARBA" id="ARBA00023316"/>
    </source>
</evidence>
<dbReference type="PROSITE" id="PS00428">
    <property type="entry name" value="FTSW_RODA_SPOVE"/>
    <property type="match status" value="1"/>
</dbReference>
<proteinExistence type="inferred from homology"/>
<feature type="transmembrane region" description="Helical" evidence="11">
    <location>
        <begin position="223"/>
        <end position="244"/>
    </location>
</feature>
<feature type="transmembrane region" description="Helical" evidence="11">
    <location>
        <begin position="316"/>
        <end position="337"/>
    </location>
</feature>
<dbReference type="InterPro" id="IPR018365">
    <property type="entry name" value="Cell_cycle_FtsW-rel_CS"/>
</dbReference>